<dbReference type="Gene3D" id="3.40.50.300">
    <property type="entry name" value="P-loop containing nucleotide triphosphate hydrolases"/>
    <property type="match status" value="1"/>
</dbReference>
<reference evidence="6 7" key="1">
    <citation type="journal article" date="2003" name="Proc. Natl. Acad. Sci. U.S.A.">
        <title>The genome sequence of Clostridium tetani, the causative agent of tetanus disease.</title>
        <authorList>
            <person name="Brueggemann H."/>
            <person name="Baumer S."/>
            <person name="Fricke W.F."/>
            <person name="Wiezer A."/>
            <person name="Liesegang H."/>
            <person name="Decker I."/>
            <person name="Herzberg C."/>
            <person name="Martinez-Arias R."/>
            <person name="Merkl R."/>
            <person name="Henne A."/>
            <person name="Gottschalk G."/>
        </authorList>
    </citation>
    <scope>NUCLEOTIDE SEQUENCE [LARGE SCALE GENOMIC DNA]</scope>
    <source>
        <strain evidence="7">Massachusetts / E88</strain>
    </source>
</reference>
<evidence type="ECO:0000256" key="2">
    <source>
        <dbReference type="ARBA" id="ARBA00022448"/>
    </source>
</evidence>
<dbReference type="STRING" id="212717.CTC_00752"/>
<sequence>MVVEKLEIININNLTFNYPDSKQSAIKNINLTVNEGEFILIVGPSGCGKSTLIRLLNRVVPDYYGGTIEGEVSINGRNIEFLDKKQVIENVGMVYQHPEKQLYFKMWKGK</sequence>
<dbReference type="AlphaFoldDB" id="Q897I3"/>
<dbReference type="InterPro" id="IPR050095">
    <property type="entry name" value="ECF_ABC_transporter_ATP-bd"/>
</dbReference>
<dbReference type="PANTHER" id="PTHR43553">
    <property type="entry name" value="HEAVY METAL TRANSPORTER"/>
    <property type="match status" value="1"/>
</dbReference>
<gene>
    <name evidence="6" type="primary">cbiO</name>
    <name evidence="6" type="ordered locus">CTC_00752</name>
</gene>
<dbReference type="KEGG" id="ctc:CTC_00752"/>
<dbReference type="HOGENOM" id="CLU_169327_0_0_9"/>
<dbReference type="EMBL" id="AE015927">
    <property type="protein sequence ID" value="AAO35353.1"/>
    <property type="molecule type" value="Genomic_DNA"/>
</dbReference>
<keyword evidence="7" id="KW-1185">Reference proteome</keyword>
<dbReference type="GO" id="GO:0005524">
    <property type="term" value="F:ATP binding"/>
    <property type="evidence" value="ECO:0007669"/>
    <property type="project" value="UniProtKB-KW"/>
</dbReference>
<evidence type="ECO:0000313" key="6">
    <source>
        <dbReference type="EMBL" id="AAO35353.1"/>
    </source>
</evidence>
<dbReference type="GO" id="GO:0016887">
    <property type="term" value="F:ATP hydrolysis activity"/>
    <property type="evidence" value="ECO:0007669"/>
    <property type="project" value="InterPro"/>
</dbReference>
<dbReference type="InterPro" id="IPR027417">
    <property type="entry name" value="P-loop_NTPase"/>
</dbReference>
<keyword evidence="4 6" id="KW-0067">ATP-binding</keyword>
<keyword evidence="3" id="KW-0547">Nucleotide-binding</keyword>
<dbReference type="Pfam" id="PF00005">
    <property type="entry name" value="ABC_tran"/>
    <property type="match status" value="1"/>
</dbReference>
<organism evidence="6 7">
    <name type="scientific">Clostridium tetani (strain Massachusetts / E88)</name>
    <dbReference type="NCBI Taxonomy" id="212717"/>
    <lineage>
        <taxon>Bacteria</taxon>
        <taxon>Bacillati</taxon>
        <taxon>Bacillota</taxon>
        <taxon>Clostridia</taxon>
        <taxon>Eubacteriales</taxon>
        <taxon>Clostridiaceae</taxon>
        <taxon>Clostridium</taxon>
    </lineage>
</organism>
<evidence type="ECO:0000256" key="1">
    <source>
        <dbReference type="ARBA" id="ARBA00005417"/>
    </source>
</evidence>
<dbReference type="InterPro" id="IPR003439">
    <property type="entry name" value="ABC_transporter-like_ATP-bd"/>
</dbReference>
<keyword evidence="2" id="KW-0813">Transport</keyword>
<evidence type="ECO:0000313" key="7">
    <source>
        <dbReference type="Proteomes" id="UP000001412"/>
    </source>
</evidence>
<dbReference type="GO" id="GO:0043190">
    <property type="term" value="C:ATP-binding cassette (ABC) transporter complex"/>
    <property type="evidence" value="ECO:0007669"/>
    <property type="project" value="TreeGrafter"/>
</dbReference>
<name>Q897I3_CLOTE</name>
<dbReference type="SUPFAM" id="SSF52540">
    <property type="entry name" value="P-loop containing nucleoside triphosphate hydrolases"/>
    <property type="match status" value="1"/>
</dbReference>
<dbReference type="GO" id="GO:0042626">
    <property type="term" value="F:ATPase-coupled transmembrane transporter activity"/>
    <property type="evidence" value="ECO:0007669"/>
    <property type="project" value="TreeGrafter"/>
</dbReference>
<evidence type="ECO:0000256" key="3">
    <source>
        <dbReference type="ARBA" id="ARBA00022741"/>
    </source>
</evidence>
<accession>Q897I3</accession>
<evidence type="ECO:0000259" key="5">
    <source>
        <dbReference type="Pfam" id="PF00005"/>
    </source>
</evidence>
<proteinExistence type="inferred from homology"/>
<evidence type="ECO:0000256" key="4">
    <source>
        <dbReference type="ARBA" id="ARBA00022840"/>
    </source>
</evidence>
<protein>
    <submittedName>
        <fullName evidence="6">Cobalt transport ATP-binding protein cbiO</fullName>
    </submittedName>
</protein>
<feature type="domain" description="ABC transporter" evidence="5">
    <location>
        <begin position="26"/>
        <end position="99"/>
    </location>
</feature>
<comment type="similarity">
    <text evidence="1">Belongs to the ABC transporter superfamily.</text>
</comment>
<dbReference type="Proteomes" id="UP000001412">
    <property type="component" value="Chromosome"/>
</dbReference>